<proteinExistence type="predicted"/>
<dbReference type="EMBL" id="CP041238">
    <property type="protein sequence ID" value="QLL63197.1"/>
    <property type="molecule type" value="Genomic_DNA"/>
</dbReference>
<dbReference type="InterPro" id="IPR028087">
    <property type="entry name" value="Tad_N"/>
</dbReference>
<dbReference type="CDD" id="cd00198">
    <property type="entry name" value="vWFA"/>
    <property type="match status" value="1"/>
</dbReference>
<dbReference type="InterPro" id="IPR036465">
    <property type="entry name" value="vWFA_dom_sf"/>
</dbReference>
<evidence type="ECO:0000313" key="4">
    <source>
        <dbReference type="Proteomes" id="UP000510721"/>
    </source>
</evidence>
<dbReference type="Proteomes" id="UP000510721">
    <property type="component" value="Chromosome"/>
</dbReference>
<protein>
    <submittedName>
        <fullName evidence="3">VWA domain-containing protein</fullName>
    </submittedName>
</protein>
<evidence type="ECO:0000259" key="2">
    <source>
        <dbReference type="PROSITE" id="PS50234"/>
    </source>
</evidence>
<dbReference type="PROSITE" id="PS50234">
    <property type="entry name" value="VWFA"/>
    <property type="match status" value="1"/>
</dbReference>
<dbReference type="Gene3D" id="3.40.50.410">
    <property type="entry name" value="von Willebrand factor, type A domain"/>
    <property type="match status" value="1"/>
</dbReference>
<dbReference type="KEGG" id="emx:FKV68_17985"/>
<evidence type="ECO:0000256" key="1">
    <source>
        <dbReference type="SAM" id="MobiDB-lite"/>
    </source>
</evidence>
<gene>
    <name evidence="3" type="ORF">FKV68_17985</name>
</gene>
<name>A0A859QMT2_9HYPH</name>
<sequence length="421" mass="44557">MGRQSMVRRSFGMMLTDRGGNFGMMTALVAPLLLAAGGVSIDMANMLMTKNQLQDATDAAALAAASALVSNEQPNIDAAKAIARKFLKAQMATSNSADTPAEGSQPGTATAQSTDSAAAAAEAPNWDDINTSEVNITETPNGVKGKSFKVSILNKHRIEFNAMTRLLGTDSIELETRATAESATESKNALSMYLVLDRSGSMAWKTNTIDTTKSKCPNYTEANWNKYPNLSATSPCYITKVNALKTAASDLFAQLMLADPGSIYVRTGAVSYNASQDPAGSLAWGTTGAAAYVNALVATGGTASGNAFKTAYQKVIASTEDTAHANKNGQVPTKYIVFMTDGENNYANDDTVTKSWCDTAKANKVQIYSVAFMAPDRGKKLLEYCASSTSHYFEAEEAADLVAAFKAIGERASAMVSRLTQ</sequence>
<feature type="compositionally biased region" description="Low complexity" evidence="1">
    <location>
        <begin position="108"/>
        <end position="123"/>
    </location>
</feature>
<keyword evidence="4" id="KW-1185">Reference proteome</keyword>
<dbReference type="InterPro" id="IPR002035">
    <property type="entry name" value="VWF_A"/>
</dbReference>
<feature type="region of interest" description="Disordered" evidence="1">
    <location>
        <begin position="93"/>
        <end position="140"/>
    </location>
</feature>
<organism evidence="3 4">
    <name type="scientific">Sinorhizobium mexicanum</name>
    <dbReference type="NCBI Taxonomy" id="375549"/>
    <lineage>
        <taxon>Bacteria</taxon>
        <taxon>Pseudomonadati</taxon>
        <taxon>Pseudomonadota</taxon>
        <taxon>Alphaproteobacteria</taxon>
        <taxon>Hyphomicrobiales</taxon>
        <taxon>Rhizobiaceae</taxon>
        <taxon>Sinorhizobium/Ensifer group</taxon>
        <taxon>Sinorhizobium</taxon>
    </lineage>
</organism>
<dbReference type="RefSeq" id="WP_180939089.1">
    <property type="nucleotide sequence ID" value="NZ_CP041238.1"/>
</dbReference>
<dbReference type="SUPFAM" id="SSF53300">
    <property type="entry name" value="vWA-like"/>
    <property type="match status" value="1"/>
</dbReference>
<feature type="domain" description="VWFA" evidence="2">
    <location>
        <begin position="191"/>
        <end position="408"/>
    </location>
</feature>
<reference evidence="3 4" key="1">
    <citation type="submission" date="2019-06" db="EMBL/GenBank/DDBJ databases">
        <title>Complete genome sequence of Ensifer mexicanus ITTG R7 isolated from nodules of Acacia angustissima (Mill.) Kuntze.</title>
        <authorList>
            <person name="Rincon-Rosales R."/>
            <person name="Rogel M.A."/>
            <person name="Guerrero G."/>
            <person name="Rincon-Molina C.I."/>
            <person name="Lopez-Lopez A."/>
            <person name="Martinez-Romero E."/>
        </authorList>
    </citation>
    <scope>NUCLEOTIDE SEQUENCE [LARGE SCALE GENOMIC DNA]</scope>
    <source>
        <strain evidence="3 4">ITTG R7</strain>
    </source>
</reference>
<dbReference type="AlphaFoldDB" id="A0A859QMT2"/>
<accession>A0A859QMT2</accession>
<dbReference type="Pfam" id="PF00092">
    <property type="entry name" value="VWA"/>
    <property type="match status" value="1"/>
</dbReference>
<dbReference type="Pfam" id="PF13400">
    <property type="entry name" value="Tad"/>
    <property type="match status" value="1"/>
</dbReference>
<evidence type="ECO:0000313" key="3">
    <source>
        <dbReference type="EMBL" id="QLL63197.1"/>
    </source>
</evidence>
<feature type="compositionally biased region" description="Polar residues" evidence="1">
    <location>
        <begin position="128"/>
        <end position="140"/>
    </location>
</feature>